<dbReference type="RefSeq" id="XP_043009920.1">
    <property type="nucleotide sequence ID" value="XM_043151840.1"/>
</dbReference>
<evidence type="ECO:0000313" key="2">
    <source>
        <dbReference type="EMBL" id="KAG7093450.1"/>
    </source>
</evidence>
<keyword evidence="3" id="KW-1185">Reference proteome</keyword>
<dbReference type="Pfam" id="PF00179">
    <property type="entry name" value="UQ_con"/>
    <property type="match status" value="1"/>
</dbReference>
<dbReference type="EMBL" id="CM032184">
    <property type="protein sequence ID" value="KAG7093450.1"/>
    <property type="molecule type" value="Genomic_DNA"/>
</dbReference>
<dbReference type="KEGG" id="more:E1B28_007128"/>
<dbReference type="InterPro" id="IPR000608">
    <property type="entry name" value="UBC"/>
</dbReference>
<organism evidence="2 3">
    <name type="scientific">Marasmius oreades</name>
    <name type="common">fairy-ring Marasmius</name>
    <dbReference type="NCBI Taxonomy" id="181124"/>
    <lineage>
        <taxon>Eukaryota</taxon>
        <taxon>Fungi</taxon>
        <taxon>Dikarya</taxon>
        <taxon>Basidiomycota</taxon>
        <taxon>Agaricomycotina</taxon>
        <taxon>Agaricomycetes</taxon>
        <taxon>Agaricomycetidae</taxon>
        <taxon>Agaricales</taxon>
        <taxon>Marasmiineae</taxon>
        <taxon>Marasmiaceae</taxon>
        <taxon>Marasmius</taxon>
    </lineage>
</organism>
<evidence type="ECO:0000313" key="3">
    <source>
        <dbReference type="Proteomes" id="UP001049176"/>
    </source>
</evidence>
<dbReference type="GeneID" id="66076204"/>
<name>A0A9P7S196_9AGAR</name>
<evidence type="ECO:0000259" key="1">
    <source>
        <dbReference type="PROSITE" id="PS50127"/>
    </source>
</evidence>
<dbReference type="CDD" id="cd23802">
    <property type="entry name" value="UBCc_UBE2Q"/>
    <property type="match status" value="1"/>
</dbReference>
<dbReference type="InterPro" id="IPR016135">
    <property type="entry name" value="UBQ-conjugating_enzyme/RWD"/>
</dbReference>
<dbReference type="Gene3D" id="3.10.110.10">
    <property type="entry name" value="Ubiquitin Conjugating Enzyme"/>
    <property type="match status" value="1"/>
</dbReference>
<protein>
    <recommendedName>
        <fullName evidence="1">UBC core domain-containing protein</fullName>
    </recommendedName>
</protein>
<sequence length="193" mass="21593">MPAPTAASPAATMAVQRELKQMLKEQEKCRSFKDLGWYMPPDLIGDNLFQWIVEMHSFDESLPVAQDLKREKVNSVIFEIRFPPDFPLSPPFFRIITPRFLPFIQGGGGHVTGGGSICMDLLTASGWLPSYSISAILLQIKLAISNLDPRPARLMAGDGWKHPYQVFEALEGFKRAASTHNWKLPPGLERLVS</sequence>
<proteinExistence type="predicted"/>
<accession>A0A9P7S196</accession>
<dbReference type="Proteomes" id="UP001049176">
    <property type="component" value="Chromosome 4"/>
</dbReference>
<comment type="caution">
    <text evidence="2">The sequence shown here is derived from an EMBL/GenBank/DDBJ whole genome shotgun (WGS) entry which is preliminary data.</text>
</comment>
<dbReference type="SMART" id="SM00212">
    <property type="entry name" value="UBCc"/>
    <property type="match status" value="1"/>
</dbReference>
<feature type="domain" description="UBC core" evidence="1">
    <location>
        <begin position="10"/>
        <end position="193"/>
    </location>
</feature>
<gene>
    <name evidence="2" type="ORF">E1B28_007128</name>
</gene>
<dbReference type="SUPFAM" id="SSF54495">
    <property type="entry name" value="UBC-like"/>
    <property type="match status" value="1"/>
</dbReference>
<reference evidence="2" key="1">
    <citation type="journal article" date="2021" name="Genome Biol. Evol.">
        <title>The assembled and annotated genome of the fairy-ring fungus Marasmius oreades.</title>
        <authorList>
            <person name="Hiltunen M."/>
            <person name="Ament-Velasquez S.L."/>
            <person name="Johannesson H."/>
        </authorList>
    </citation>
    <scope>NUCLEOTIDE SEQUENCE</scope>
    <source>
        <strain evidence="2">03SP1</strain>
    </source>
</reference>
<dbReference type="OrthoDB" id="3038098at2759"/>
<dbReference type="AlphaFoldDB" id="A0A9P7S196"/>
<dbReference type="PROSITE" id="PS50127">
    <property type="entry name" value="UBC_2"/>
    <property type="match status" value="1"/>
</dbReference>